<protein>
    <submittedName>
        <fullName evidence="2">Uncharacterized protein</fullName>
    </submittedName>
</protein>
<evidence type="ECO:0000256" key="1">
    <source>
        <dbReference type="SAM" id="MobiDB-lite"/>
    </source>
</evidence>
<comment type="caution">
    <text evidence="2">The sequence shown here is derived from an EMBL/GenBank/DDBJ whole genome shotgun (WGS) entry which is preliminary data.</text>
</comment>
<name>A0A367LNK3_9HYPO</name>
<dbReference type="Proteomes" id="UP000253664">
    <property type="component" value="Unassembled WGS sequence"/>
</dbReference>
<reference evidence="2 3" key="1">
    <citation type="journal article" date="2015" name="BMC Genomics">
        <title>Insights from the genome of Ophiocordyceps polyrhachis-furcata to pathogenicity and host specificity in insect fungi.</title>
        <authorList>
            <person name="Wichadakul D."/>
            <person name="Kobmoo N."/>
            <person name="Ingsriswang S."/>
            <person name="Tangphatsornruang S."/>
            <person name="Chantasingh D."/>
            <person name="Luangsa-ard J.J."/>
            <person name="Eurwilaichitr L."/>
        </authorList>
    </citation>
    <scope>NUCLEOTIDE SEQUENCE [LARGE SCALE GENOMIC DNA]</scope>
    <source>
        <strain evidence="2 3">BCC 54312</strain>
    </source>
</reference>
<accession>A0A367LNK3</accession>
<keyword evidence="3" id="KW-1185">Reference proteome</keyword>
<evidence type="ECO:0000313" key="2">
    <source>
        <dbReference type="EMBL" id="RCI15998.1"/>
    </source>
</evidence>
<sequence>MKVEDPDDDDIIKIGGIAESSLNSPPQLITAPVGGPSVSGRSSLIISMILLLALSSTKFQGNIKQHPACIYILYVIPSEVDISFYRVERQPPSGLSCDYFCTLVLTLLAWENPSPLPSTTPQRPASKVGLSSPVTSSSPRWHREALSVLAQENLYMPLLRARALTNAIHVVLNIRYSCSSINYLPTDESTATATATVLHGRRSDLAPVSGYRSLPCANSTTSRPFYILPGSL</sequence>
<feature type="region of interest" description="Disordered" evidence="1">
    <location>
        <begin position="116"/>
        <end position="138"/>
    </location>
</feature>
<dbReference type="EMBL" id="LKCN02000001">
    <property type="protein sequence ID" value="RCI15998.1"/>
    <property type="molecule type" value="Genomic_DNA"/>
</dbReference>
<dbReference type="AlphaFoldDB" id="A0A367LNK3"/>
<proteinExistence type="predicted"/>
<evidence type="ECO:0000313" key="3">
    <source>
        <dbReference type="Proteomes" id="UP000253664"/>
    </source>
</evidence>
<gene>
    <name evidence="2" type="ORF">L249_1741</name>
</gene>
<organism evidence="2 3">
    <name type="scientific">Ophiocordyceps polyrhachis-furcata BCC 54312</name>
    <dbReference type="NCBI Taxonomy" id="1330021"/>
    <lineage>
        <taxon>Eukaryota</taxon>
        <taxon>Fungi</taxon>
        <taxon>Dikarya</taxon>
        <taxon>Ascomycota</taxon>
        <taxon>Pezizomycotina</taxon>
        <taxon>Sordariomycetes</taxon>
        <taxon>Hypocreomycetidae</taxon>
        <taxon>Hypocreales</taxon>
        <taxon>Ophiocordycipitaceae</taxon>
        <taxon>Ophiocordyceps</taxon>
    </lineage>
</organism>